<protein>
    <submittedName>
        <fullName evidence="1">Putative tyrosine-protein phosphatase CapC</fullName>
    </submittedName>
</protein>
<reference evidence="1" key="1">
    <citation type="journal article" date="2015" name="Proc. Natl. Acad. Sci. U.S.A.">
        <title>Bacterial clade with the ribosomal RNA operon on a small plasmid rather than the chromosome.</title>
        <authorList>
            <person name="Anda M."/>
            <person name="Ohtsubo Y."/>
            <person name="Okubo T."/>
            <person name="Sugawara M."/>
            <person name="Nagata Y."/>
            <person name="Tsuda M."/>
            <person name="Minamisawa K."/>
            <person name="Mitsui H."/>
        </authorList>
    </citation>
    <scope>NUCLEOTIDE SEQUENCE</scope>
    <source>
        <strain evidence="1">DSM 21988</strain>
    </source>
</reference>
<sequence>MTDAQQLDLTELDRSHGYLVVKHGASVNGAYGNDLLRQANEYVERGALTFVGKCRHRDDSSWVSLFQRIDLKPSSRADGLIEPADRRALL</sequence>
<dbReference type="EMBL" id="LC066371">
    <property type="protein sequence ID" value="BAT26093.1"/>
    <property type="molecule type" value="Genomic_DNA"/>
</dbReference>
<organism evidence="1">
    <name type="scientific">Aureimonas altamirensis</name>
    <dbReference type="NCBI Taxonomy" id="370622"/>
    <lineage>
        <taxon>Bacteria</taxon>
        <taxon>Pseudomonadati</taxon>
        <taxon>Pseudomonadota</taxon>
        <taxon>Alphaproteobacteria</taxon>
        <taxon>Hyphomicrobiales</taxon>
        <taxon>Aurantimonadaceae</taxon>
        <taxon>Aureimonas</taxon>
    </lineage>
</organism>
<name>A0A0P0YXD5_9HYPH</name>
<proteinExistence type="predicted"/>
<evidence type="ECO:0000313" key="1">
    <source>
        <dbReference type="EMBL" id="BAT26093.1"/>
    </source>
</evidence>
<dbReference type="RefSeq" id="WP_143190140.1">
    <property type="nucleotide sequence ID" value="NZ_BBWQ01000009.1"/>
</dbReference>
<accession>A0A0P0YXD5</accession>
<dbReference type="AlphaFoldDB" id="A0A0P0YXD5"/>